<name>A0AAV9VTE3_9PEZI</name>
<dbReference type="AlphaFoldDB" id="A0AAV9VTE3"/>
<accession>A0AAV9VTE3</accession>
<comment type="caution">
    <text evidence="1">The sequence shown here is derived from an EMBL/GenBank/DDBJ whole genome shotgun (WGS) entry which is preliminary data.</text>
</comment>
<keyword evidence="2" id="KW-1185">Reference proteome</keyword>
<proteinExistence type="predicted"/>
<dbReference type="EMBL" id="JAVHJL010000011">
    <property type="protein sequence ID" value="KAK6496052.1"/>
    <property type="molecule type" value="Genomic_DNA"/>
</dbReference>
<evidence type="ECO:0000313" key="2">
    <source>
        <dbReference type="Proteomes" id="UP001370758"/>
    </source>
</evidence>
<dbReference type="Proteomes" id="UP001370758">
    <property type="component" value="Unassembled WGS sequence"/>
</dbReference>
<gene>
    <name evidence="1" type="ORF">TWF481_002077</name>
</gene>
<protein>
    <submittedName>
        <fullName evidence="1">Uncharacterized protein</fullName>
    </submittedName>
</protein>
<reference evidence="1 2" key="1">
    <citation type="submission" date="2023-08" db="EMBL/GenBank/DDBJ databases">
        <authorList>
            <person name="Palmer J.M."/>
        </authorList>
    </citation>
    <scope>NUCLEOTIDE SEQUENCE [LARGE SCALE GENOMIC DNA]</scope>
    <source>
        <strain evidence="1 2">TWF481</strain>
    </source>
</reference>
<organism evidence="1 2">
    <name type="scientific">Arthrobotrys musiformis</name>
    <dbReference type="NCBI Taxonomy" id="47236"/>
    <lineage>
        <taxon>Eukaryota</taxon>
        <taxon>Fungi</taxon>
        <taxon>Dikarya</taxon>
        <taxon>Ascomycota</taxon>
        <taxon>Pezizomycotina</taxon>
        <taxon>Orbiliomycetes</taxon>
        <taxon>Orbiliales</taxon>
        <taxon>Orbiliaceae</taxon>
        <taxon>Arthrobotrys</taxon>
    </lineage>
</organism>
<evidence type="ECO:0000313" key="1">
    <source>
        <dbReference type="EMBL" id="KAK6496052.1"/>
    </source>
</evidence>
<sequence length="64" mass="7542">MPCKATCEPLPYAGDNTPREVWNDLIEMLMQCPRLRPMDLRTMYRRLTIGRLRRRAAETLSGFE</sequence>